<keyword evidence="2" id="KW-1185">Reference proteome</keyword>
<dbReference type="STRING" id="1423730.FC75_GL002046"/>
<dbReference type="RefSeq" id="WP_056988689.1">
    <property type="nucleotide sequence ID" value="NZ_AYZJ01000002.1"/>
</dbReference>
<dbReference type="PATRIC" id="fig|1423730.4.peg.2128"/>
<dbReference type="Proteomes" id="UP000050865">
    <property type="component" value="Unassembled WGS sequence"/>
</dbReference>
<dbReference type="PANTHER" id="PTHR30289:SF1">
    <property type="entry name" value="PEBP (PHOSPHATIDYLETHANOLAMINE-BINDING PROTEIN) FAMILY PROTEIN"/>
    <property type="match status" value="1"/>
</dbReference>
<evidence type="ECO:0000313" key="2">
    <source>
        <dbReference type="Proteomes" id="UP000050865"/>
    </source>
</evidence>
<reference evidence="1 2" key="1">
    <citation type="journal article" date="2015" name="Genome Announc.">
        <title>Expanding the biotechnology potential of lactobacilli through comparative genomics of 213 strains and associated genera.</title>
        <authorList>
            <person name="Sun Z."/>
            <person name="Harris H.M."/>
            <person name="McCann A."/>
            <person name="Guo C."/>
            <person name="Argimon S."/>
            <person name="Zhang W."/>
            <person name="Yang X."/>
            <person name="Jeffery I.B."/>
            <person name="Cooney J.C."/>
            <person name="Kagawa T.F."/>
            <person name="Liu W."/>
            <person name="Song Y."/>
            <person name="Salvetti E."/>
            <person name="Wrobel A."/>
            <person name="Rasinkangas P."/>
            <person name="Parkhill J."/>
            <person name="Rea M.C."/>
            <person name="O'Sullivan O."/>
            <person name="Ritari J."/>
            <person name="Douillard F.P."/>
            <person name="Paul Ross R."/>
            <person name="Yang R."/>
            <person name="Briner A.E."/>
            <person name="Felis G.E."/>
            <person name="de Vos W.M."/>
            <person name="Barrangou R."/>
            <person name="Klaenhammer T.R."/>
            <person name="Caufield P.W."/>
            <person name="Cui Y."/>
            <person name="Zhang H."/>
            <person name="O'Toole P.W."/>
        </authorList>
    </citation>
    <scope>NUCLEOTIDE SEQUENCE [LARGE SCALE GENOMIC DNA]</scope>
    <source>
        <strain evidence="1 2">DSM 22697</strain>
    </source>
</reference>
<sequence>MKVTVPTIKGYLADQYGKYAEPADMHKGTPTRSFPIEISDAPAGTQTFALQLIDFDAVPVSGFPWIHWTAANIPKGTTLIPDNASHQGTLKMVQGHNSTSGHLIGSTDPVTATGYVGPQPPNADHAYTLTVFALDTVLDLKDGYWLSDLRHAMQGHILAQVSCDLWSRQ</sequence>
<dbReference type="CDD" id="cd00865">
    <property type="entry name" value="PEBP_bact_arch"/>
    <property type="match status" value="1"/>
</dbReference>
<dbReference type="Pfam" id="PF01161">
    <property type="entry name" value="PBP"/>
    <property type="match status" value="1"/>
</dbReference>
<comment type="caution">
    <text evidence="1">The sequence shown here is derived from an EMBL/GenBank/DDBJ whole genome shotgun (WGS) entry which is preliminary data.</text>
</comment>
<dbReference type="SUPFAM" id="SSF49777">
    <property type="entry name" value="PEBP-like"/>
    <property type="match status" value="1"/>
</dbReference>
<accession>A0A0R2FL47</accession>
<evidence type="ECO:0000313" key="1">
    <source>
        <dbReference type="EMBL" id="KRN25911.1"/>
    </source>
</evidence>
<dbReference type="NCBIfam" id="TIGR00481">
    <property type="entry name" value="YbhB/YbcL family Raf kinase inhibitor-like protein"/>
    <property type="match status" value="1"/>
</dbReference>
<dbReference type="Gene3D" id="3.90.280.10">
    <property type="entry name" value="PEBP-like"/>
    <property type="match status" value="1"/>
</dbReference>
<dbReference type="InterPro" id="IPR005247">
    <property type="entry name" value="YbhB_YbcL/LppC-like"/>
</dbReference>
<name>A0A0R2FL47_9LACO</name>
<dbReference type="PANTHER" id="PTHR30289">
    <property type="entry name" value="UNCHARACTERIZED PROTEIN YBCL-RELATED"/>
    <property type="match status" value="1"/>
</dbReference>
<dbReference type="EMBL" id="AYZJ01000002">
    <property type="protein sequence ID" value="KRN25911.1"/>
    <property type="molecule type" value="Genomic_DNA"/>
</dbReference>
<gene>
    <name evidence="1" type="ORF">FC75_GL002046</name>
</gene>
<protein>
    <submittedName>
        <fullName evidence="1">Phospholipid-binding protein</fullName>
    </submittedName>
</protein>
<dbReference type="InterPro" id="IPR036610">
    <property type="entry name" value="PEBP-like_sf"/>
</dbReference>
<dbReference type="AlphaFoldDB" id="A0A0R2FL47"/>
<dbReference type="InterPro" id="IPR008914">
    <property type="entry name" value="PEBP"/>
</dbReference>
<organism evidence="1 2">
    <name type="scientific">Lacticaseibacillus camelliae DSM 22697 = JCM 13995</name>
    <dbReference type="NCBI Taxonomy" id="1423730"/>
    <lineage>
        <taxon>Bacteria</taxon>
        <taxon>Bacillati</taxon>
        <taxon>Bacillota</taxon>
        <taxon>Bacilli</taxon>
        <taxon>Lactobacillales</taxon>
        <taxon>Lactobacillaceae</taxon>
        <taxon>Lacticaseibacillus</taxon>
    </lineage>
</organism>
<proteinExistence type="predicted"/>